<evidence type="ECO:0000256" key="6">
    <source>
        <dbReference type="ARBA" id="ARBA00022723"/>
    </source>
</evidence>
<dbReference type="HAMAP" id="MF_01588">
    <property type="entry name" value="DNA_ligase_A"/>
    <property type="match status" value="1"/>
</dbReference>
<dbReference type="Pfam" id="PF12826">
    <property type="entry name" value="HHH_2"/>
    <property type="match status" value="1"/>
</dbReference>
<evidence type="ECO:0000259" key="15">
    <source>
        <dbReference type="PROSITE" id="PS50172"/>
    </source>
</evidence>
<evidence type="ECO:0000256" key="4">
    <source>
        <dbReference type="ARBA" id="ARBA00022598"/>
    </source>
</evidence>
<dbReference type="NCBIfam" id="TIGR00575">
    <property type="entry name" value="dnlj"/>
    <property type="match status" value="1"/>
</dbReference>
<keyword evidence="14" id="KW-0464">Manganese</keyword>
<dbReference type="InterPro" id="IPR003583">
    <property type="entry name" value="Hlx-hairpin-Hlx_DNA-bd_motif"/>
</dbReference>
<comment type="function">
    <text evidence="1 14">DNA ligase that catalyzes the formation of phosphodiester linkages between 5'-phosphoryl and 3'-hydroxyl groups in double-stranded DNA using NAD as a coenzyme and as the energy source for the reaction. It is essential for DNA replication and repair of damaged DNA.</text>
</comment>
<evidence type="ECO:0000256" key="10">
    <source>
        <dbReference type="ARBA" id="ARBA00023027"/>
    </source>
</evidence>
<evidence type="ECO:0000256" key="14">
    <source>
        <dbReference type="HAMAP-Rule" id="MF_01588"/>
    </source>
</evidence>
<dbReference type="SUPFAM" id="SSF52113">
    <property type="entry name" value="BRCT domain"/>
    <property type="match status" value="1"/>
</dbReference>
<evidence type="ECO:0000256" key="11">
    <source>
        <dbReference type="ARBA" id="ARBA00023204"/>
    </source>
</evidence>
<accession>A0A2H0VG59</accession>
<dbReference type="Pfam" id="PF03120">
    <property type="entry name" value="OB_DNA_ligase"/>
    <property type="match status" value="1"/>
</dbReference>
<dbReference type="Gene3D" id="1.10.150.20">
    <property type="entry name" value="5' to 3' exonuclease, C-terminal subdomain"/>
    <property type="match status" value="2"/>
</dbReference>
<dbReference type="NCBIfam" id="NF005932">
    <property type="entry name" value="PRK07956.1"/>
    <property type="match status" value="1"/>
</dbReference>
<dbReference type="InterPro" id="IPR036420">
    <property type="entry name" value="BRCT_dom_sf"/>
</dbReference>
<dbReference type="SUPFAM" id="SSF56091">
    <property type="entry name" value="DNA ligase/mRNA capping enzyme, catalytic domain"/>
    <property type="match status" value="1"/>
</dbReference>
<dbReference type="Gene3D" id="3.30.470.30">
    <property type="entry name" value="DNA ligase/mRNA capping enzyme"/>
    <property type="match status" value="1"/>
</dbReference>
<dbReference type="Pfam" id="PF01653">
    <property type="entry name" value="DNA_ligase_aden"/>
    <property type="match status" value="1"/>
</dbReference>
<dbReference type="SMART" id="SM00278">
    <property type="entry name" value="HhH1"/>
    <property type="match status" value="3"/>
</dbReference>
<keyword evidence="6 14" id="KW-0479">Metal-binding</keyword>
<dbReference type="InterPro" id="IPR013839">
    <property type="entry name" value="DNAligase_adenylation"/>
</dbReference>
<feature type="binding site" evidence="14">
    <location>
        <position position="317"/>
    </location>
    <ligand>
        <name>NAD(+)</name>
        <dbReference type="ChEBI" id="CHEBI:57540"/>
    </ligand>
</feature>
<dbReference type="SMART" id="SM00532">
    <property type="entry name" value="LIGANc"/>
    <property type="match status" value="1"/>
</dbReference>
<keyword evidence="9 14" id="KW-0460">Magnesium</keyword>
<evidence type="ECO:0000256" key="12">
    <source>
        <dbReference type="ARBA" id="ARBA00034005"/>
    </source>
</evidence>
<keyword evidence="11 14" id="KW-0234">DNA repair</keyword>
<dbReference type="GO" id="GO:0006281">
    <property type="term" value="P:DNA repair"/>
    <property type="evidence" value="ECO:0007669"/>
    <property type="project" value="UniProtKB-KW"/>
</dbReference>
<dbReference type="GO" id="GO:0046872">
    <property type="term" value="F:metal ion binding"/>
    <property type="evidence" value="ECO:0007669"/>
    <property type="project" value="UniProtKB-KW"/>
</dbReference>
<dbReference type="PANTHER" id="PTHR23389">
    <property type="entry name" value="CHROMOSOME TRANSMISSION FIDELITY FACTOR 18"/>
    <property type="match status" value="1"/>
</dbReference>
<comment type="catalytic activity">
    <reaction evidence="12 14">
        <text>NAD(+) + (deoxyribonucleotide)n-3'-hydroxyl + 5'-phospho-(deoxyribonucleotide)m = (deoxyribonucleotide)n+m + AMP + beta-nicotinamide D-nucleotide.</text>
        <dbReference type="EC" id="6.5.1.2"/>
    </reaction>
</comment>
<dbReference type="Pfam" id="PF14520">
    <property type="entry name" value="HHH_5"/>
    <property type="match status" value="1"/>
</dbReference>
<feature type="binding site" evidence="14">
    <location>
        <begin position="83"/>
        <end position="84"/>
    </location>
    <ligand>
        <name>NAD(+)</name>
        <dbReference type="ChEBI" id="CHEBI:57540"/>
    </ligand>
</feature>
<comment type="caution">
    <text evidence="14">Lacks conserved residue(s) required for the propagation of feature annotation.</text>
</comment>
<dbReference type="InterPro" id="IPR041663">
    <property type="entry name" value="DisA/LigA_HHH"/>
</dbReference>
<evidence type="ECO:0000256" key="3">
    <source>
        <dbReference type="ARBA" id="ARBA00013308"/>
    </source>
</evidence>
<evidence type="ECO:0000256" key="1">
    <source>
        <dbReference type="ARBA" id="ARBA00004067"/>
    </source>
</evidence>
<evidence type="ECO:0000256" key="9">
    <source>
        <dbReference type="ARBA" id="ARBA00022842"/>
    </source>
</evidence>
<dbReference type="InterPro" id="IPR033136">
    <property type="entry name" value="DNA_ligase_CS"/>
</dbReference>
<dbReference type="SUPFAM" id="SSF47781">
    <property type="entry name" value="RuvA domain 2-like"/>
    <property type="match status" value="1"/>
</dbReference>
<dbReference type="CDD" id="cd17748">
    <property type="entry name" value="BRCT_DNA_ligase_like"/>
    <property type="match status" value="1"/>
</dbReference>
<comment type="cofactor">
    <cofactor evidence="14">
        <name>Mg(2+)</name>
        <dbReference type="ChEBI" id="CHEBI:18420"/>
    </cofactor>
    <cofactor evidence="14">
        <name>Mn(2+)</name>
        <dbReference type="ChEBI" id="CHEBI:29035"/>
    </cofactor>
</comment>
<dbReference type="SMART" id="SM00292">
    <property type="entry name" value="BRCT"/>
    <property type="match status" value="1"/>
</dbReference>
<dbReference type="Proteomes" id="UP000231466">
    <property type="component" value="Unassembled WGS sequence"/>
</dbReference>
<evidence type="ECO:0000256" key="8">
    <source>
        <dbReference type="ARBA" id="ARBA00022833"/>
    </source>
</evidence>
<dbReference type="PIRSF" id="PIRSF001604">
    <property type="entry name" value="LigA"/>
    <property type="match status" value="1"/>
</dbReference>
<keyword evidence="4 14" id="KW-0436">Ligase</keyword>
<feature type="binding site" evidence="14">
    <location>
        <position position="411"/>
    </location>
    <ligand>
        <name>Zn(2+)</name>
        <dbReference type="ChEBI" id="CHEBI:29105"/>
    </ligand>
</feature>
<feature type="domain" description="BRCT" evidence="15">
    <location>
        <begin position="600"/>
        <end position="677"/>
    </location>
</feature>
<dbReference type="InterPro" id="IPR001679">
    <property type="entry name" value="DNA_ligase"/>
</dbReference>
<evidence type="ECO:0000313" key="16">
    <source>
        <dbReference type="EMBL" id="PIR98092.1"/>
    </source>
</evidence>
<feature type="binding site" evidence="14">
    <location>
        <position position="427"/>
    </location>
    <ligand>
        <name>Zn(2+)</name>
        <dbReference type="ChEBI" id="CHEBI:29105"/>
    </ligand>
</feature>
<dbReference type="InterPro" id="IPR001357">
    <property type="entry name" value="BRCT_dom"/>
</dbReference>
<evidence type="ECO:0000256" key="7">
    <source>
        <dbReference type="ARBA" id="ARBA00022763"/>
    </source>
</evidence>
<protein>
    <recommendedName>
        <fullName evidence="3 14">DNA ligase</fullName>
        <ecNumber evidence="2 14">6.5.1.2</ecNumber>
    </recommendedName>
    <alternativeName>
        <fullName evidence="14">Polydeoxyribonucleotide synthase [NAD(+)]</fullName>
    </alternativeName>
</protein>
<dbReference type="InterPro" id="IPR013840">
    <property type="entry name" value="DNAligase_N"/>
</dbReference>
<proteinExistence type="inferred from homology"/>
<keyword evidence="7 14" id="KW-0227">DNA damage</keyword>
<dbReference type="FunFam" id="1.10.150.20:FF:000007">
    <property type="entry name" value="DNA ligase"/>
    <property type="match status" value="1"/>
</dbReference>
<dbReference type="GO" id="GO:0003677">
    <property type="term" value="F:DNA binding"/>
    <property type="evidence" value="ECO:0007669"/>
    <property type="project" value="InterPro"/>
</dbReference>
<dbReference type="AlphaFoldDB" id="A0A2H0VG59"/>
<dbReference type="EMBL" id="PFAH01000005">
    <property type="protein sequence ID" value="PIR98092.1"/>
    <property type="molecule type" value="Genomic_DNA"/>
</dbReference>
<feature type="binding site" evidence="14">
    <location>
        <position position="115"/>
    </location>
    <ligand>
        <name>NAD(+)</name>
        <dbReference type="ChEBI" id="CHEBI:57540"/>
    </ligand>
</feature>
<keyword evidence="8 14" id="KW-0862">Zinc</keyword>
<organism evidence="16 17">
    <name type="scientific">Candidatus Colwellbacteria bacterium CG10_big_fil_rev_8_21_14_0_10_42_22</name>
    <dbReference type="NCBI Taxonomy" id="1974540"/>
    <lineage>
        <taxon>Bacteria</taxon>
        <taxon>Candidatus Colwelliibacteriota</taxon>
    </lineage>
</organism>
<sequence>MDKSEIKSRIEKLKKEINRYRYAYHVEDRSLIPDSALDTLKKELFDLEQSYPDLVTSDSPTQRMGGEPTKGFKRVRHERRMTSFNDAFSREDVKSWLERAKNHLKRDIKSKFYIEPKIDGFAIELVYESGILVQASTRGDGIVGEDVTENIKTVEAIPLSLHDCASIKVPEKIVVRGEVFITLQEFENINREQKKQGVKEYANPRNIAAGTIRQLDPKVAASRKLDSFAYALVTDLGQKSHADEHALLHKLGFKTGNINHRLANSLEDIFKYRDEWEKKKDKLTYQIDGIVVVINDISLYEELGVVGKAPRGAIAYKFSPEEATTKVRDIKIQVGRTGALTPVAFLESVEVGGVTIQHATLHNFDQIERLDVRIGDTVIVSRAGDVIPQVTKVLENLRTGKEKKFSIPEACPIDGSKIIKDGVIHRCSNVECGARLREGISHFVSRSAFDIRGLGQKIVEKFIEEGFLSDVADIFHLEHEEIAVLPGFGEKSAHNIIREIEESRRVELPRFIYSLGIFHIGEETSISLANKLSQEEMVVEKPSDLIETLGRFSLEELMTIPDIGPRVGESIYAWFRNNKNQKLLKELDEVGIEIEHIQTPISNKLRDKTFVITGTLDSISRDEAKAKLRQLGGHPSESVSSKTDYVVAGDNPGSKVNKARKLGIDILTEKEFMDMLS</sequence>
<gene>
    <name evidence="14" type="primary">ligA</name>
    <name evidence="16" type="ORF">COT89_01485</name>
</gene>
<evidence type="ECO:0000256" key="5">
    <source>
        <dbReference type="ARBA" id="ARBA00022705"/>
    </source>
</evidence>
<feature type="binding site" evidence="14">
    <location>
        <position position="178"/>
    </location>
    <ligand>
        <name>NAD(+)</name>
        <dbReference type="ChEBI" id="CHEBI:57540"/>
    </ligand>
</feature>
<evidence type="ECO:0000256" key="2">
    <source>
        <dbReference type="ARBA" id="ARBA00012722"/>
    </source>
</evidence>
<reference evidence="17" key="1">
    <citation type="submission" date="2017-09" db="EMBL/GenBank/DDBJ databases">
        <title>Depth-based differentiation of microbial function through sediment-hosted aquifers and enrichment of novel symbionts in the deep terrestrial subsurface.</title>
        <authorList>
            <person name="Probst A.J."/>
            <person name="Ladd B."/>
            <person name="Jarett J.K."/>
            <person name="Geller-Mcgrath D.E."/>
            <person name="Sieber C.M.K."/>
            <person name="Emerson J.B."/>
            <person name="Anantharaman K."/>
            <person name="Thomas B.C."/>
            <person name="Malmstrom R."/>
            <person name="Stieglmeier M."/>
            <person name="Klingl A."/>
            <person name="Woyke T."/>
            <person name="Ryan C.M."/>
            <person name="Banfield J.F."/>
        </authorList>
    </citation>
    <scope>NUCLEOTIDE SEQUENCE [LARGE SCALE GENOMIC DNA]</scope>
</reference>
<dbReference type="Gene3D" id="3.40.50.10190">
    <property type="entry name" value="BRCT domain"/>
    <property type="match status" value="1"/>
</dbReference>
<dbReference type="InterPro" id="IPR010994">
    <property type="entry name" value="RuvA_2-like"/>
</dbReference>
<comment type="caution">
    <text evidence="16">The sequence shown here is derived from an EMBL/GenBank/DDBJ whole genome shotgun (WGS) entry which is preliminary data.</text>
</comment>
<evidence type="ECO:0000313" key="17">
    <source>
        <dbReference type="Proteomes" id="UP000231466"/>
    </source>
</evidence>
<dbReference type="GO" id="GO:0003911">
    <property type="term" value="F:DNA ligase (NAD+) activity"/>
    <property type="evidence" value="ECO:0007669"/>
    <property type="project" value="UniProtKB-UniRule"/>
</dbReference>
<feature type="binding site" evidence="14">
    <location>
        <position position="432"/>
    </location>
    <ligand>
        <name>Zn(2+)</name>
        <dbReference type="ChEBI" id="CHEBI:29105"/>
    </ligand>
</feature>
<dbReference type="InterPro" id="IPR004150">
    <property type="entry name" value="NAD_DNA_ligase_OB"/>
</dbReference>
<dbReference type="EC" id="6.5.1.2" evidence="2 14"/>
<dbReference type="GO" id="GO:0006260">
    <property type="term" value="P:DNA replication"/>
    <property type="evidence" value="ECO:0007669"/>
    <property type="project" value="UniProtKB-KW"/>
</dbReference>
<dbReference type="GO" id="GO:0005829">
    <property type="term" value="C:cytosol"/>
    <property type="evidence" value="ECO:0007669"/>
    <property type="project" value="TreeGrafter"/>
</dbReference>
<dbReference type="CDD" id="cd00114">
    <property type="entry name" value="LIGANc"/>
    <property type="match status" value="1"/>
</dbReference>
<evidence type="ECO:0000256" key="13">
    <source>
        <dbReference type="ARBA" id="ARBA00060881"/>
    </source>
</evidence>
<dbReference type="SUPFAM" id="SSF50249">
    <property type="entry name" value="Nucleic acid-binding proteins"/>
    <property type="match status" value="1"/>
</dbReference>
<dbReference type="FunFam" id="2.40.50.140:FF:000012">
    <property type="entry name" value="DNA ligase"/>
    <property type="match status" value="1"/>
</dbReference>
<dbReference type="Gene3D" id="2.40.50.140">
    <property type="entry name" value="Nucleic acid-binding proteins"/>
    <property type="match status" value="1"/>
</dbReference>
<feature type="binding site" evidence="14">
    <location>
        <position position="138"/>
    </location>
    <ligand>
        <name>NAD(+)</name>
        <dbReference type="ChEBI" id="CHEBI:57540"/>
    </ligand>
</feature>
<feature type="active site" description="N6-AMP-lysine intermediate" evidence="14">
    <location>
        <position position="117"/>
    </location>
</feature>
<dbReference type="Gene3D" id="6.20.10.30">
    <property type="match status" value="1"/>
</dbReference>
<comment type="similarity">
    <text evidence="13 14">Belongs to the NAD-dependent DNA ligase family. LigA subfamily.</text>
</comment>
<dbReference type="PROSITE" id="PS01056">
    <property type="entry name" value="DNA_LIGASE_N2"/>
    <property type="match status" value="1"/>
</dbReference>
<dbReference type="Pfam" id="PF00533">
    <property type="entry name" value="BRCT"/>
    <property type="match status" value="1"/>
</dbReference>
<dbReference type="PROSITE" id="PS50172">
    <property type="entry name" value="BRCT"/>
    <property type="match status" value="1"/>
</dbReference>
<keyword evidence="10 14" id="KW-0520">NAD</keyword>
<dbReference type="PANTHER" id="PTHR23389:SF9">
    <property type="entry name" value="DNA LIGASE"/>
    <property type="match status" value="1"/>
</dbReference>
<name>A0A2H0VG59_9BACT</name>
<dbReference type="Gene3D" id="1.10.287.610">
    <property type="entry name" value="Helix hairpin bin"/>
    <property type="match status" value="1"/>
</dbReference>
<dbReference type="InterPro" id="IPR012340">
    <property type="entry name" value="NA-bd_OB-fold"/>
</dbReference>
<keyword evidence="5 14" id="KW-0235">DNA replication</keyword>